<feature type="DNA-binding region" description="H-T-H motif" evidence="4">
    <location>
        <begin position="36"/>
        <end position="55"/>
    </location>
</feature>
<keyword evidence="1" id="KW-0805">Transcription regulation</keyword>
<gene>
    <name evidence="6" type="ORF">ACFPBZ_06350</name>
</gene>
<feature type="domain" description="HTH tetR-type" evidence="5">
    <location>
        <begin position="13"/>
        <end position="73"/>
    </location>
</feature>
<evidence type="ECO:0000256" key="1">
    <source>
        <dbReference type="ARBA" id="ARBA00023015"/>
    </source>
</evidence>
<evidence type="ECO:0000313" key="7">
    <source>
        <dbReference type="Proteomes" id="UP001595947"/>
    </source>
</evidence>
<dbReference type="Gene3D" id="1.10.357.10">
    <property type="entry name" value="Tetracycline Repressor, domain 2"/>
    <property type="match status" value="1"/>
</dbReference>
<dbReference type="SUPFAM" id="SSF46689">
    <property type="entry name" value="Homeodomain-like"/>
    <property type="match status" value="1"/>
</dbReference>
<dbReference type="Proteomes" id="UP001595947">
    <property type="component" value="Unassembled WGS sequence"/>
</dbReference>
<proteinExistence type="predicted"/>
<evidence type="ECO:0000259" key="5">
    <source>
        <dbReference type="PROSITE" id="PS50977"/>
    </source>
</evidence>
<keyword evidence="3" id="KW-0804">Transcription</keyword>
<dbReference type="InterPro" id="IPR001647">
    <property type="entry name" value="HTH_TetR"/>
</dbReference>
<evidence type="ECO:0000256" key="4">
    <source>
        <dbReference type="PROSITE-ProRule" id="PRU00335"/>
    </source>
</evidence>
<protein>
    <submittedName>
        <fullName evidence="6">TetR family transcriptional regulator</fullName>
    </submittedName>
</protein>
<name>A0ABV9YK96_9PSEU</name>
<dbReference type="RefSeq" id="WP_378035172.1">
    <property type="nucleotide sequence ID" value="NZ_JBHSIV010000005.1"/>
</dbReference>
<dbReference type="Pfam" id="PF00440">
    <property type="entry name" value="TetR_N"/>
    <property type="match status" value="1"/>
</dbReference>
<evidence type="ECO:0000313" key="6">
    <source>
        <dbReference type="EMBL" id="MFC5061818.1"/>
    </source>
</evidence>
<accession>A0ABV9YK96</accession>
<dbReference type="PANTHER" id="PTHR47506">
    <property type="entry name" value="TRANSCRIPTIONAL REGULATORY PROTEIN"/>
    <property type="match status" value="1"/>
</dbReference>
<dbReference type="PROSITE" id="PS50977">
    <property type="entry name" value="HTH_TETR_2"/>
    <property type="match status" value="1"/>
</dbReference>
<keyword evidence="2 4" id="KW-0238">DNA-binding</keyword>
<keyword evidence="7" id="KW-1185">Reference proteome</keyword>
<sequence>MSGASGLHQQYRELLRSRVLETASAAAAEHGWQRVRIADLARVSGISRSALARVFGDKDGVASALVAHEADRLIARVGEALAGAPNLEAGLFAALRVAVGAREGHPFLAAVLDAEHGDVTLLPLLTTGSAPIIARARLLLTTHIRTRRPRLPAAQLDDAVDILVRATLSHLTAPDPDPEAAVARLHRLACRLLDVAVTPP</sequence>
<dbReference type="EMBL" id="JBHSIV010000005">
    <property type="protein sequence ID" value="MFC5061818.1"/>
    <property type="molecule type" value="Genomic_DNA"/>
</dbReference>
<dbReference type="PANTHER" id="PTHR47506:SF1">
    <property type="entry name" value="HTH-TYPE TRANSCRIPTIONAL REGULATOR YJDC"/>
    <property type="match status" value="1"/>
</dbReference>
<comment type="caution">
    <text evidence="6">The sequence shown here is derived from an EMBL/GenBank/DDBJ whole genome shotgun (WGS) entry which is preliminary data.</text>
</comment>
<organism evidence="6 7">
    <name type="scientific">Actinomycetospora atypica</name>
    <dbReference type="NCBI Taxonomy" id="1290095"/>
    <lineage>
        <taxon>Bacteria</taxon>
        <taxon>Bacillati</taxon>
        <taxon>Actinomycetota</taxon>
        <taxon>Actinomycetes</taxon>
        <taxon>Pseudonocardiales</taxon>
        <taxon>Pseudonocardiaceae</taxon>
        <taxon>Actinomycetospora</taxon>
    </lineage>
</organism>
<dbReference type="Pfam" id="PF18556">
    <property type="entry name" value="TetR_C_35"/>
    <property type="match status" value="1"/>
</dbReference>
<dbReference type="InterPro" id="IPR040611">
    <property type="entry name" value="AlkX_C"/>
</dbReference>
<evidence type="ECO:0000256" key="3">
    <source>
        <dbReference type="ARBA" id="ARBA00023163"/>
    </source>
</evidence>
<evidence type="ECO:0000256" key="2">
    <source>
        <dbReference type="ARBA" id="ARBA00023125"/>
    </source>
</evidence>
<reference evidence="7" key="1">
    <citation type="journal article" date="2019" name="Int. J. Syst. Evol. Microbiol.">
        <title>The Global Catalogue of Microorganisms (GCM) 10K type strain sequencing project: providing services to taxonomists for standard genome sequencing and annotation.</title>
        <authorList>
            <consortium name="The Broad Institute Genomics Platform"/>
            <consortium name="The Broad Institute Genome Sequencing Center for Infectious Disease"/>
            <person name="Wu L."/>
            <person name="Ma J."/>
        </authorList>
    </citation>
    <scope>NUCLEOTIDE SEQUENCE [LARGE SCALE GENOMIC DNA]</scope>
    <source>
        <strain evidence="7">CGMCC 4.7093</strain>
    </source>
</reference>
<dbReference type="InterPro" id="IPR009057">
    <property type="entry name" value="Homeodomain-like_sf"/>
</dbReference>